<dbReference type="PANTHER" id="PTHR32278">
    <property type="entry name" value="F-BOX DOMAIN-CONTAINING PROTEIN"/>
    <property type="match status" value="1"/>
</dbReference>
<dbReference type="EMBL" id="SWLB01000002">
    <property type="protein sequence ID" value="KAF3341153.1"/>
    <property type="molecule type" value="Genomic_DNA"/>
</dbReference>
<dbReference type="InterPro" id="IPR025886">
    <property type="entry name" value="PP2-like"/>
</dbReference>
<organism evidence="1 2">
    <name type="scientific">Carex littledalei</name>
    <dbReference type="NCBI Taxonomy" id="544730"/>
    <lineage>
        <taxon>Eukaryota</taxon>
        <taxon>Viridiplantae</taxon>
        <taxon>Streptophyta</taxon>
        <taxon>Embryophyta</taxon>
        <taxon>Tracheophyta</taxon>
        <taxon>Spermatophyta</taxon>
        <taxon>Magnoliopsida</taxon>
        <taxon>Liliopsida</taxon>
        <taxon>Poales</taxon>
        <taxon>Cyperaceae</taxon>
        <taxon>Cyperoideae</taxon>
        <taxon>Cariceae</taxon>
        <taxon>Carex</taxon>
        <taxon>Carex subgen. Euthyceras</taxon>
    </lineage>
</organism>
<protein>
    <submittedName>
        <fullName evidence="1">F-box protein</fullName>
    </submittedName>
</protein>
<proteinExistence type="predicted"/>
<comment type="caution">
    <text evidence="1">The sequence shown here is derived from an EMBL/GenBank/DDBJ whole genome shotgun (WGS) entry which is preliminary data.</text>
</comment>
<evidence type="ECO:0000313" key="1">
    <source>
        <dbReference type="EMBL" id="KAF3341153.1"/>
    </source>
</evidence>
<gene>
    <name evidence="1" type="ORF">FCM35_KLT09997</name>
</gene>
<dbReference type="Proteomes" id="UP000623129">
    <property type="component" value="Unassembled WGS sequence"/>
</dbReference>
<reference evidence="1" key="1">
    <citation type="submission" date="2020-01" db="EMBL/GenBank/DDBJ databases">
        <title>Genome sequence of Kobresia littledalei, the first chromosome-level genome in the family Cyperaceae.</title>
        <authorList>
            <person name="Qu G."/>
        </authorList>
    </citation>
    <scope>NUCLEOTIDE SEQUENCE</scope>
    <source>
        <strain evidence="1">C.B.Clarke</strain>
        <tissue evidence="1">Leaf</tissue>
    </source>
</reference>
<dbReference type="AlphaFoldDB" id="A0A833RUW3"/>
<dbReference type="PANTHER" id="PTHR32278:SF111">
    <property type="entry name" value="F-BOX PROTEIN PP2-B12-RELATED"/>
    <property type="match status" value="1"/>
</dbReference>
<name>A0A833RUW3_9POAL</name>
<dbReference type="Pfam" id="PF14299">
    <property type="entry name" value="PP2"/>
    <property type="match status" value="1"/>
</dbReference>
<evidence type="ECO:0000313" key="2">
    <source>
        <dbReference type="Proteomes" id="UP000623129"/>
    </source>
</evidence>
<sequence length="150" mass="17522">MFNCQLAVCGKIDCKALSPRTRYGAYLVYKLTEISDDQYHRHPIGQIRQRTSVIVGKNITKRTVYLEPNYDKYVRKIFSEWKIAYEDSEFDNKETISAKERDDGWIEVEIGEFYIEKDEDGEVQMKLEEDNAQGLKSGIIIEGIEIRPMN</sequence>
<keyword evidence="2" id="KW-1185">Reference proteome</keyword>
<dbReference type="OrthoDB" id="681605at2759"/>
<accession>A0A833RUW3</accession>